<evidence type="ECO:0000256" key="4">
    <source>
        <dbReference type="ARBA" id="ARBA00022490"/>
    </source>
</evidence>
<dbReference type="PIRSF" id="PIRSF000532">
    <property type="entry name" value="ATP_PFK_prok"/>
    <property type="match status" value="1"/>
</dbReference>
<name>A0A5D0MJ53_9BACT</name>
<dbReference type="Gene3D" id="3.40.50.460">
    <property type="entry name" value="Phosphofructokinase domain"/>
    <property type="match status" value="1"/>
</dbReference>
<dbReference type="PROSITE" id="PS00433">
    <property type="entry name" value="PHOSPHOFRUCTOKINASE"/>
    <property type="match status" value="1"/>
</dbReference>
<comment type="caution">
    <text evidence="14">Lacks conserved residue(s) required for the propagation of feature annotation.</text>
</comment>
<dbReference type="NCBIfam" id="TIGR02482">
    <property type="entry name" value="PFKA_ATP"/>
    <property type="match status" value="1"/>
</dbReference>
<keyword evidence="8 14" id="KW-0547">Nucleotide-binding</keyword>
<keyword evidence="17" id="KW-1185">Reference proteome</keyword>
<feature type="binding site" description="in other chain" evidence="14">
    <location>
        <position position="211"/>
    </location>
    <ligand>
        <name>ADP</name>
        <dbReference type="ChEBI" id="CHEBI:456216"/>
        <note>allosteric activator; ligand shared between dimeric partners</note>
    </ligand>
</feature>
<feature type="binding site" description="in other chain" evidence="14">
    <location>
        <position position="222"/>
    </location>
    <ligand>
        <name>substrate</name>
        <note>ligand shared between dimeric partners</note>
    </ligand>
</feature>
<dbReference type="GO" id="GO:0005945">
    <property type="term" value="C:6-phosphofructokinase complex"/>
    <property type="evidence" value="ECO:0007669"/>
    <property type="project" value="TreeGrafter"/>
</dbReference>
<comment type="pathway">
    <text evidence="3 14">Carbohydrate degradation; glycolysis; D-glyceraldehyde 3-phosphate and glycerone phosphate from D-glucose: step 3/4.</text>
</comment>
<keyword evidence="4 14" id="KW-0963">Cytoplasm</keyword>
<dbReference type="GO" id="GO:0005524">
    <property type="term" value="F:ATP binding"/>
    <property type="evidence" value="ECO:0007669"/>
    <property type="project" value="UniProtKB-UniRule"/>
</dbReference>
<keyword evidence="5 14" id="KW-0021">Allosteric enzyme</keyword>
<dbReference type="GO" id="GO:0061621">
    <property type="term" value="P:canonical glycolysis"/>
    <property type="evidence" value="ECO:0007669"/>
    <property type="project" value="TreeGrafter"/>
</dbReference>
<feature type="binding site" evidence="14">
    <location>
        <begin position="102"/>
        <end position="105"/>
    </location>
    <ligand>
        <name>ATP</name>
        <dbReference type="ChEBI" id="CHEBI:30616"/>
    </ligand>
</feature>
<dbReference type="PANTHER" id="PTHR13697">
    <property type="entry name" value="PHOSPHOFRUCTOKINASE"/>
    <property type="match status" value="1"/>
</dbReference>
<sequence>MKNIAVLTSGGDAPGMNAAIRSVVRNGMYHELEVYGIEKGYTGLIEDKFRKLEHKEVGGIMQSGGTILQTSRCEEFLTDQGQHKAIENLQKRDIKGLVVIGGNGSLKGALELHKKGINTIGIPGTIDNDLAGTDMAIGVDTALNTIIDAVDKIKDTATSHERAFIIEVMGRESGYLALMASIATGAEQVFIPEREVNIEKTARKIREGHKRGKKHGIIILAEGAGNAYTIGRDLKNILGYEIRITILGHLQRGGSPSAFDRILASKMGAKAVEALANGKSGKMASLRKNSSKLIPIEEAVKTKIEDRENLYELNKILSL</sequence>
<feature type="binding site" evidence="14">
    <location>
        <position position="162"/>
    </location>
    <ligand>
        <name>substrate</name>
        <note>ligand shared between dimeric partners</note>
    </ligand>
</feature>
<protein>
    <recommendedName>
        <fullName evidence="14">ATP-dependent 6-phosphofructokinase</fullName>
        <shortName evidence="14">ATP-PFK</shortName>
        <shortName evidence="14">Phosphofructokinase</shortName>
        <ecNumber evidence="14">2.7.1.11</ecNumber>
    </recommendedName>
    <alternativeName>
        <fullName evidence="14">Phosphohexokinase</fullName>
    </alternativeName>
</protein>
<reference evidence="16" key="1">
    <citation type="submission" date="2019-08" db="EMBL/GenBank/DDBJ databases">
        <title>Genomic characterization of a novel candidate phylum (ARYD3) from a high temperature, high salinity tertiary oil reservoir in north central Oklahoma, USA.</title>
        <authorList>
            <person name="Youssef N.H."/>
            <person name="Yadav A."/>
            <person name="Elshahed M.S."/>
        </authorList>
    </citation>
    <scope>NUCLEOTIDE SEQUENCE [LARGE SCALE GENOMIC DNA]</scope>
    <source>
        <strain evidence="16">ARYD3</strain>
    </source>
</reference>
<dbReference type="EMBL" id="VSIX01000032">
    <property type="protein sequence ID" value="TYB31551.1"/>
    <property type="molecule type" value="Genomic_DNA"/>
</dbReference>
<dbReference type="HAMAP" id="MF_00339">
    <property type="entry name" value="Phosphofructokinase_I_B1"/>
    <property type="match status" value="1"/>
</dbReference>
<feature type="binding site" description="in other chain" evidence="14">
    <location>
        <begin position="169"/>
        <end position="171"/>
    </location>
    <ligand>
        <name>substrate</name>
        <note>ligand shared between dimeric partners</note>
    </ligand>
</feature>
<dbReference type="PANTHER" id="PTHR13697:SF4">
    <property type="entry name" value="ATP-DEPENDENT 6-PHOSPHOFRUCTOKINASE"/>
    <property type="match status" value="1"/>
</dbReference>
<evidence type="ECO:0000256" key="10">
    <source>
        <dbReference type="ARBA" id="ARBA00022840"/>
    </source>
</evidence>
<dbReference type="NCBIfam" id="NF002872">
    <property type="entry name" value="PRK03202.1"/>
    <property type="match status" value="1"/>
</dbReference>
<evidence type="ECO:0000256" key="8">
    <source>
        <dbReference type="ARBA" id="ARBA00022741"/>
    </source>
</evidence>
<dbReference type="GO" id="GO:0042802">
    <property type="term" value="F:identical protein binding"/>
    <property type="evidence" value="ECO:0007669"/>
    <property type="project" value="TreeGrafter"/>
</dbReference>
<feature type="binding site" description="in other chain" evidence="14">
    <location>
        <begin position="213"/>
        <end position="215"/>
    </location>
    <ligand>
        <name>ADP</name>
        <dbReference type="ChEBI" id="CHEBI:456216"/>
        <note>allosteric activator; ligand shared between dimeric partners</note>
    </ligand>
</feature>
<evidence type="ECO:0000256" key="3">
    <source>
        <dbReference type="ARBA" id="ARBA00004679"/>
    </source>
</evidence>
<evidence type="ECO:0000313" key="16">
    <source>
        <dbReference type="EMBL" id="TYB31551.1"/>
    </source>
</evidence>
<dbReference type="UniPathway" id="UPA00109">
    <property type="reaction ID" value="UER00182"/>
</dbReference>
<comment type="similarity">
    <text evidence="14">Belongs to the phosphofructokinase type A (PFKA) family. ATP-dependent PFK group I subfamily. Prokaryotic clade 'B1' sub-subfamily.</text>
</comment>
<comment type="cofactor">
    <cofactor evidence="1 14">
        <name>Mg(2+)</name>
        <dbReference type="ChEBI" id="CHEBI:18420"/>
    </cofactor>
</comment>
<keyword evidence="11 14" id="KW-0460">Magnesium</keyword>
<evidence type="ECO:0000256" key="5">
    <source>
        <dbReference type="ARBA" id="ARBA00022533"/>
    </source>
</evidence>
<evidence type="ECO:0000256" key="13">
    <source>
        <dbReference type="ARBA" id="ARBA00048070"/>
    </source>
</evidence>
<proteinExistence type="inferred from homology"/>
<feature type="binding site" description="in other chain" evidence="14">
    <location>
        <position position="154"/>
    </location>
    <ligand>
        <name>ADP</name>
        <dbReference type="ChEBI" id="CHEBI:456216"/>
        <note>allosteric activator; ligand shared between dimeric partners</note>
    </ligand>
</feature>
<dbReference type="SUPFAM" id="SSF53784">
    <property type="entry name" value="Phosphofructokinase"/>
    <property type="match status" value="1"/>
</dbReference>
<feature type="active site" description="Proton acceptor" evidence="14">
    <location>
        <position position="127"/>
    </location>
</feature>
<dbReference type="GO" id="GO:0070095">
    <property type="term" value="F:fructose-6-phosphate binding"/>
    <property type="evidence" value="ECO:0007669"/>
    <property type="project" value="TreeGrafter"/>
</dbReference>
<dbReference type="InterPro" id="IPR012828">
    <property type="entry name" value="PFKA_ATP_prok"/>
</dbReference>
<dbReference type="InterPro" id="IPR012003">
    <property type="entry name" value="ATP_PFK_prok-type"/>
</dbReference>
<dbReference type="GO" id="GO:0003872">
    <property type="term" value="F:6-phosphofructokinase activity"/>
    <property type="evidence" value="ECO:0007669"/>
    <property type="project" value="UniProtKB-UniRule"/>
</dbReference>
<dbReference type="GO" id="GO:0030388">
    <property type="term" value="P:fructose 1,6-bisphosphate metabolic process"/>
    <property type="evidence" value="ECO:0007669"/>
    <property type="project" value="TreeGrafter"/>
</dbReference>
<dbReference type="Pfam" id="PF00365">
    <property type="entry name" value="PFK"/>
    <property type="match status" value="1"/>
</dbReference>
<feature type="binding site" description="in other chain" evidence="14">
    <location>
        <begin position="185"/>
        <end position="187"/>
    </location>
    <ligand>
        <name>ADP</name>
        <dbReference type="ChEBI" id="CHEBI:456216"/>
        <note>allosteric activator; ligand shared between dimeric partners</note>
    </ligand>
</feature>
<dbReference type="InterPro" id="IPR022953">
    <property type="entry name" value="ATP_PFK"/>
</dbReference>
<comment type="caution">
    <text evidence="16">The sequence shown here is derived from an EMBL/GenBank/DDBJ whole genome shotgun (WGS) entry which is preliminary data.</text>
</comment>
<evidence type="ECO:0000259" key="15">
    <source>
        <dbReference type="Pfam" id="PF00365"/>
    </source>
</evidence>
<evidence type="ECO:0000256" key="12">
    <source>
        <dbReference type="ARBA" id="ARBA00023152"/>
    </source>
</evidence>
<dbReference type="GO" id="GO:0046872">
    <property type="term" value="F:metal ion binding"/>
    <property type="evidence" value="ECO:0007669"/>
    <property type="project" value="UniProtKB-KW"/>
</dbReference>
<comment type="function">
    <text evidence="14">Catalyzes the phosphorylation of D-fructose 6-phosphate to fructose 1,6-bisphosphate by ATP, the first committing step of glycolysis.</text>
</comment>
<gene>
    <name evidence="14 16" type="primary">pfkA</name>
    <name evidence="16" type="ORF">FXF47_02865</name>
</gene>
<keyword evidence="7 14" id="KW-0479">Metal-binding</keyword>
<feature type="binding site" evidence="14">
    <location>
        <begin position="21"/>
        <end position="25"/>
    </location>
    <ligand>
        <name>ADP</name>
        <dbReference type="ChEBI" id="CHEBI:456216"/>
        <note>allosteric activator; ligand shared between dimeric partners</note>
    </ligand>
</feature>
<dbReference type="GO" id="GO:0016208">
    <property type="term" value="F:AMP binding"/>
    <property type="evidence" value="ECO:0007669"/>
    <property type="project" value="TreeGrafter"/>
</dbReference>
<comment type="subcellular location">
    <subcellularLocation>
        <location evidence="2 14">Cytoplasm</location>
    </subcellularLocation>
</comment>
<comment type="activity regulation">
    <text evidence="14">Allosterically activated by ADP and other diphosphonucleosides, and allosterically inhibited by phosphoenolpyruvate.</text>
</comment>
<evidence type="ECO:0000256" key="7">
    <source>
        <dbReference type="ARBA" id="ARBA00022723"/>
    </source>
</evidence>
<keyword evidence="9 14" id="KW-0418">Kinase</keyword>
<feature type="binding site" description="in other chain" evidence="14">
    <location>
        <begin position="249"/>
        <end position="252"/>
    </location>
    <ligand>
        <name>substrate</name>
        <note>ligand shared between dimeric partners</note>
    </ligand>
</feature>
<dbReference type="PRINTS" id="PR00476">
    <property type="entry name" value="PHFRCTKINASE"/>
</dbReference>
<evidence type="ECO:0000256" key="6">
    <source>
        <dbReference type="ARBA" id="ARBA00022679"/>
    </source>
</evidence>
<dbReference type="InterPro" id="IPR035966">
    <property type="entry name" value="PKF_sf"/>
</dbReference>
<comment type="catalytic activity">
    <reaction evidence="13 14">
        <text>beta-D-fructose 6-phosphate + ATP = beta-D-fructose 1,6-bisphosphate + ADP + H(+)</text>
        <dbReference type="Rhea" id="RHEA:16109"/>
        <dbReference type="ChEBI" id="CHEBI:15378"/>
        <dbReference type="ChEBI" id="CHEBI:30616"/>
        <dbReference type="ChEBI" id="CHEBI:32966"/>
        <dbReference type="ChEBI" id="CHEBI:57634"/>
        <dbReference type="ChEBI" id="CHEBI:456216"/>
        <dbReference type="EC" id="2.7.1.11"/>
    </reaction>
</comment>
<feature type="binding site" evidence="14">
    <location>
        <position position="103"/>
    </location>
    <ligand>
        <name>Mg(2+)</name>
        <dbReference type="ChEBI" id="CHEBI:18420"/>
        <note>catalytic</note>
    </ligand>
</feature>
<feature type="binding site" evidence="14">
    <location>
        <position position="243"/>
    </location>
    <ligand>
        <name>substrate</name>
        <note>ligand shared between dimeric partners</note>
    </ligand>
</feature>
<keyword evidence="10 14" id="KW-0067">ATP-binding</keyword>
<dbReference type="Gene3D" id="3.40.50.450">
    <property type="match status" value="1"/>
</dbReference>
<evidence type="ECO:0000313" key="17">
    <source>
        <dbReference type="Proteomes" id="UP000324143"/>
    </source>
</evidence>
<feature type="binding site" evidence="14">
    <location>
        <position position="11"/>
    </location>
    <ligand>
        <name>ATP</name>
        <dbReference type="ChEBI" id="CHEBI:30616"/>
    </ligand>
</feature>
<dbReference type="InterPro" id="IPR000023">
    <property type="entry name" value="Phosphofructokinase_dom"/>
</dbReference>
<evidence type="ECO:0000256" key="1">
    <source>
        <dbReference type="ARBA" id="ARBA00001946"/>
    </source>
</evidence>
<keyword evidence="6 14" id="KW-0808">Transferase</keyword>
<organism evidence="16 17">
    <name type="scientific">Candidatus Mcinerneyibacterium aminivorans</name>
    <dbReference type="NCBI Taxonomy" id="2703815"/>
    <lineage>
        <taxon>Bacteria</taxon>
        <taxon>Candidatus Macinerneyibacteriota</taxon>
        <taxon>Candidatus Mcinerneyibacteria</taxon>
        <taxon>Candidatus Mcinerneyibacteriales</taxon>
        <taxon>Candidatus Mcinerneyibacteriaceae</taxon>
        <taxon>Candidatus Mcinerneyibacterium</taxon>
    </lineage>
</organism>
<evidence type="ECO:0000256" key="2">
    <source>
        <dbReference type="ARBA" id="ARBA00004496"/>
    </source>
</evidence>
<evidence type="ECO:0000256" key="14">
    <source>
        <dbReference type="HAMAP-Rule" id="MF_00339"/>
    </source>
</evidence>
<feature type="binding site" description="in other chain" evidence="14">
    <location>
        <begin position="125"/>
        <end position="127"/>
    </location>
    <ligand>
        <name>substrate</name>
        <note>ligand shared between dimeric partners</note>
    </ligand>
</feature>
<feature type="domain" description="Phosphofructokinase" evidence="15">
    <location>
        <begin position="3"/>
        <end position="275"/>
    </location>
</feature>
<dbReference type="FunFam" id="3.40.50.460:FF:000002">
    <property type="entry name" value="ATP-dependent 6-phosphofructokinase"/>
    <property type="match status" value="1"/>
</dbReference>
<dbReference type="AlphaFoldDB" id="A0A5D0MJ53"/>
<keyword evidence="12 14" id="KW-0324">Glycolysis</keyword>
<dbReference type="Proteomes" id="UP000324143">
    <property type="component" value="Unassembled WGS sequence"/>
</dbReference>
<dbReference type="GO" id="GO:0048029">
    <property type="term" value="F:monosaccharide binding"/>
    <property type="evidence" value="ECO:0007669"/>
    <property type="project" value="TreeGrafter"/>
</dbReference>
<evidence type="ECO:0000256" key="11">
    <source>
        <dbReference type="ARBA" id="ARBA00022842"/>
    </source>
</evidence>
<dbReference type="EC" id="2.7.1.11" evidence="14"/>
<dbReference type="InterPro" id="IPR015912">
    <property type="entry name" value="Phosphofructokinase_CS"/>
</dbReference>
<dbReference type="FunFam" id="3.40.50.450:FF:000001">
    <property type="entry name" value="ATP-dependent 6-phosphofructokinase"/>
    <property type="match status" value="1"/>
</dbReference>
<comment type="subunit">
    <text evidence="14">Homotetramer.</text>
</comment>
<dbReference type="GO" id="GO:0006002">
    <property type="term" value="P:fructose 6-phosphate metabolic process"/>
    <property type="evidence" value="ECO:0007669"/>
    <property type="project" value="UniProtKB-UniRule"/>
</dbReference>
<evidence type="ECO:0000256" key="9">
    <source>
        <dbReference type="ARBA" id="ARBA00022777"/>
    </source>
</evidence>
<accession>A0A5D0MJ53</accession>
<feature type="binding site" evidence="14">
    <location>
        <begin position="72"/>
        <end position="73"/>
    </location>
    <ligand>
        <name>ATP</name>
        <dbReference type="ChEBI" id="CHEBI:30616"/>
    </ligand>
</feature>